<gene>
    <name evidence="1" type="ORF">QHF89_47680</name>
</gene>
<keyword evidence="2" id="KW-1185">Reference proteome</keyword>
<proteinExistence type="predicted"/>
<accession>A0ABT6P9M5</accession>
<comment type="caution">
    <text evidence="1">The sequence shown here is derived from an EMBL/GenBank/DDBJ whole genome shotgun (WGS) entry which is preliminary data.</text>
</comment>
<dbReference type="RefSeq" id="WP_284721912.1">
    <property type="nucleotide sequence ID" value="NZ_JARZHI010000116.1"/>
</dbReference>
<protein>
    <recommendedName>
        <fullName evidence="3">SnoaL-like domain-containing protein</fullName>
    </recommendedName>
</protein>
<dbReference type="SUPFAM" id="SSF54427">
    <property type="entry name" value="NTF2-like"/>
    <property type="match status" value="1"/>
</dbReference>
<sequence length="264" mass="29081">MPPALVCYHLTTAPDVLLHAYLNDLPVFRGPHRGPETQQGGANHWLVPGENTLTLDVLRAPRPRSTGAPPGEPIRFVLFTAADPVHAPKDVTIIHEVRFSEIIERTPEAEHEPYHYTARFDLGVPVNAPVYLSSPMSDVDCRGTPELHQAIADLHASLAAGDVDRFLDLCSLRNEEYVFAYEGLGPTVDSLRDVARGFFASGPIVEPLEPDALHFEARALGRVVCVSRADGRSAIEARTRDDEAAVLRVDPWLTRKDGAWRIFG</sequence>
<dbReference type="Proteomes" id="UP001160301">
    <property type="component" value="Unassembled WGS sequence"/>
</dbReference>
<name>A0ABT6P9M5_9BACT</name>
<evidence type="ECO:0008006" key="3">
    <source>
        <dbReference type="Google" id="ProtNLM"/>
    </source>
</evidence>
<evidence type="ECO:0000313" key="2">
    <source>
        <dbReference type="Proteomes" id="UP001160301"/>
    </source>
</evidence>
<reference evidence="1 2" key="1">
    <citation type="submission" date="2023-04" db="EMBL/GenBank/DDBJ databases">
        <title>The genome sequence of Polyangium sorediatum DSM14670.</title>
        <authorList>
            <person name="Zhang X."/>
        </authorList>
    </citation>
    <scope>NUCLEOTIDE SEQUENCE [LARGE SCALE GENOMIC DNA]</scope>
    <source>
        <strain evidence="1 2">DSM 14670</strain>
    </source>
</reference>
<dbReference type="InterPro" id="IPR032710">
    <property type="entry name" value="NTF2-like_dom_sf"/>
</dbReference>
<evidence type="ECO:0000313" key="1">
    <source>
        <dbReference type="EMBL" id="MDI1437281.1"/>
    </source>
</evidence>
<organism evidence="1 2">
    <name type="scientific">Polyangium sorediatum</name>
    <dbReference type="NCBI Taxonomy" id="889274"/>
    <lineage>
        <taxon>Bacteria</taxon>
        <taxon>Pseudomonadati</taxon>
        <taxon>Myxococcota</taxon>
        <taxon>Polyangia</taxon>
        <taxon>Polyangiales</taxon>
        <taxon>Polyangiaceae</taxon>
        <taxon>Polyangium</taxon>
    </lineage>
</organism>
<dbReference type="EMBL" id="JARZHI010000116">
    <property type="protein sequence ID" value="MDI1437281.1"/>
    <property type="molecule type" value="Genomic_DNA"/>
</dbReference>